<dbReference type="InterPro" id="IPR027417">
    <property type="entry name" value="P-loop_NTPase"/>
</dbReference>
<dbReference type="GO" id="GO:0005524">
    <property type="term" value="F:ATP binding"/>
    <property type="evidence" value="ECO:0007669"/>
    <property type="project" value="InterPro"/>
</dbReference>
<dbReference type="Proteomes" id="UP000478183">
    <property type="component" value="Unassembled WGS sequence"/>
</dbReference>
<sequence>MGFDLILHASCVAKNRRALLILGASGSGKSTLALQLMALGAGLVADDRTMLTKDDLRLIADCPEAIRGRIEARGVGILNADPAGPAEVVLAVDLDRPEPDRLPPHRHIDFLGRKLPLVLGKGRDHLASALLQYLVAGRWDRDQT</sequence>
<dbReference type="EMBL" id="WMIE01000002">
    <property type="protein sequence ID" value="MTH77248.1"/>
    <property type="molecule type" value="Genomic_DNA"/>
</dbReference>
<dbReference type="Gene3D" id="3.40.50.300">
    <property type="entry name" value="P-loop containing nucleotide triphosphate hydrolases"/>
    <property type="match status" value="1"/>
</dbReference>
<keyword evidence="2" id="KW-0418">Kinase</keyword>
<keyword evidence="3" id="KW-1185">Reference proteome</keyword>
<dbReference type="OrthoDB" id="8326226at2"/>
<dbReference type="GO" id="GO:0000155">
    <property type="term" value="F:phosphorelay sensor kinase activity"/>
    <property type="evidence" value="ECO:0007669"/>
    <property type="project" value="InterPro"/>
</dbReference>
<accession>A0A6L6J7U8</accession>
<protein>
    <submittedName>
        <fullName evidence="2">Serine kinase</fullName>
    </submittedName>
</protein>
<gene>
    <name evidence="2" type="ORF">GL286_05870</name>
</gene>
<keyword evidence="2" id="KW-0808">Transferase</keyword>
<proteinExistence type="predicted"/>
<evidence type="ECO:0000313" key="2">
    <source>
        <dbReference type="EMBL" id="MTH77248.1"/>
    </source>
</evidence>
<dbReference type="RefSeq" id="WP_155094901.1">
    <property type="nucleotide sequence ID" value="NZ_WMIE01000002.1"/>
</dbReference>
<dbReference type="SUPFAM" id="SSF53795">
    <property type="entry name" value="PEP carboxykinase-like"/>
    <property type="match status" value="1"/>
</dbReference>
<comment type="caution">
    <text evidence="2">The sequence shown here is derived from an EMBL/GenBank/DDBJ whole genome shotgun (WGS) entry which is preliminary data.</text>
</comment>
<evidence type="ECO:0000313" key="3">
    <source>
        <dbReference type="Proteomes" id="UP000478183"/>
    </source>
</evidence>
<dbReference type="Pfam" id="PF07475">
    <property type="entry name" value="Hpr_kinase_C"/>
    <property type="match status" value="1"/>
</dbReference>
<reference evidence="2 3" key="1">
    <citation type="submission" date="2019-11" db="EMBL/GenBank/DDBJ databases">
        <authorList>
            <person name="Dong K."/>
        </authorList>
    </citation>
    <scope>NUCLEOTIDE SEQUENCE [LARGE SCALE GENOMIC DNA]</scope>
    <source>
        <strain evidence="2 3">NBRC 111993</strain>
    </source>
</reference>
<dbReference type="CDD" id="cd01918">
    <property type="entry name" value="HprK_C"/>
    <property type="match status" value="1"/>
</dbReference>
<dbReference type="GO" id="GO:0006109">
    <property type="term" value="P:regulation of carbohydrate metabolic process"/>
    <property type="evidence" value="ECO:0007669"/>
    <property type="project" value="InterPro"/>
</dbReference>
<organism evidence="2 3">
    <name type="scientific">Paracoccus aestuariivivens</name>
    <dbReference type="NCBI Taxonomy" id="1820333"/>
    <lineage>
        <taxon>Bacteria</taxon>
        <taxon>Pseudomonadati</taxon>
        <taxon>Pseudomonadota</taxon>
        <taxon>Alphaproteobacteria</taxon>
        <taxon>Rhodobacterales</taxon>
        <taxon>Paracoccaceae</taxon>
        <taxon>Paracoccus</taxon>
    </lineage>
</organism>
<dbReference type="InterPro" id="IPR011104">
    <property type="entry name" value="Hpr_kin/Pase_C"/>
</dbReference>
<feature type="domain" description="HPr kinase/phosphorylase C-terminal" evidence="1">
    <location>
        <begin position="7"/>
        <end position="80"/>
    </location>
</feature>
<evidence type="ECO:0000259" key="1">
    <source>
        <dbReference type="Pfam" id="PF07475"/>
    </source>
</evidence>
<dbReference type="AlphaFoldDB" id="A0A6L6J7U8"/>
<name>A0A6L6J7U8_9RHOB</name>